<organism evidence="2 3">
    <name type="scientific">Klebsiella pneumoniae</name>
    <dbReference type="NCBI Taxonomy" id="573"/>
    <lineage>
        <taxon>Bacteria</taxon>
        <taxon>Pseudomonadati</taxon>
        <taxon>Pseudomonadota</taxon>
        <taxon>Gammaproteobacteria</taxon>
        <taxon>Enterobacterales</taxon>
        <taxon>Enterobacteriaceae</taxon>
        <taxon>Klebsiella/Raoultella group</taxon>
        <taxon>Klebsiella</taxon>
        <taxon>Klebsiella pneumoniae complex</taxon>
    </lineage>
</organism>
<name>A0A2X1QIU6_KLEPN</name>
<dbReference type="GO" id="GO:0047472">
    <property type="term" value="F:3-carboxy-cis,cis-muconate cycloisomerase activity"/>
    <property type="evidence" value="ECO:0007669"/>
    <property type="project" value="UniProtKB-EC"/>
</dbReference>
<accession>A0A2X1QIU6</accession>
<feature type="domain" description="Adenylosuccinate lyase C-terminal" evidence="1">
    <location>
        <begin position="62"/>
        <end position="141"/>
    </location>
</feature>
<gene>
    <name evidence="2" type="primary">pcaB_2</name>
    <name evidence="2" type="ORF">NCTC9601_02623</name>
</gene>
<proteinExistence type="predicted"/>
<evidence type="ECO:0000313" key="3">
    <source>
        <dbReference type="Proteomes" id="UP000251123"/>
    </source>
</evidence>
<dbReference type="Gene3D" id="1.10.40.30">
    <property type="entry name" value="Fumarase/aspartase (C-terminal domain)"/>
    <property type="match status" value="1"/>
</dbReference>
<dbReference type="Gene3D" id="1.20.200.10">
    <property type="entry name" value="Fumarase/aspartase (Central domain)"/>
    <property type="match status" value="1"/>
</dbReference>
<dbReference type="PANTHER" id="PTHR43172:SF2">
    <property type="entry name" value="ADENYLOSUCCINATE LYASE C-TERMINAL DOMAIN-CONTAINING PROTEIN"/>
    <property type="match status" value="1"/>
</dbReference>
<dbReference type="InterPro" id="IPR008948">
    <property type="entry name" value="L-Aspartase-like"/>
</dbReference>
<sequence length="147" mass="15705">MATLYASQLQQHERALGGWQAEWETLPELITLVGGALAQSEALVRDMQVFPQKMRADLDITHGLIMAEAVTLALAEFIGKAEAHHHIEALCRQALDRHCPLVDLLAADPQVSQYLSRERLTTLLDPATATGAPNACAPGAGALSGAT</sequence>
<dbReference type="SUPFAM" id="SSF48557">
    <property type="entry name" value="L-aspartase-like"/>
    <property type="match status" value="1"/>
</dbReference>
<keyword evidence="2" id="KW-0413">Isomerase</keyword>
<dbReference type="InterPro" id="IPR019468">
    <property type="entry name" value="AdenyloSucc_lyase_C"/>
</dbReference>
<dbReference type="Pfam" id="PF10397">
    <property type="entry name" value="ADSL_C"/>
    <property type="match status" value="1"/>
</dbReference>
<protein>
    <submittedName>
        <fullName evidence="2">3-carboxy-cis,cis-muconate cycloisomerase</fullName>
        <ecNumber evidence="2">5.5.1.2</ecNumber>
    </submittedName>
</protein>
<reference evidence="2 3" key="1">
    <citation type="submission" date="2018-06" db="EMBL/GenBank/DDBJ databases">
        <authorList>
            <consortium name="Pathogen Informatics"/>
            <person name="Doyle S."/>
        </authorList>
    </citation>
    <scope>NUCLEOTIDE SEQUENCE [LARGE SCALE GENOMIC DNA]</scope>
    <source>
        <strain evidence="2 3">NCTC9601</strain>
    </source>
</reference>
<dbReference type="EC" id="5.5.1.2" evidence="2"/>
<dbReference type="EMBL" id="UASN01000020">
    <property type="protein sequence ID" value="SPX55444.1"/>
    <property type="molecule type" value="Genomic_DNA"/>
</dbReference>
<dbReference type="Proteomes" id="UP000251123">
    <property type="component" value="Unassembled WGS sequence"/>
</dbReference>
<dbReference type="SMART" id="SM00998">
    <property type="entry name" value="ADSL_C"/>
    <property type="match status" value="1"/>
</dbReference>
<dbReference type="AlphaFoldDB" id="A0A2X1QIU6"/>
<dbReference type="PANTHER" id="PTHR43172">
    <property type="entry name" value="ADENYLOSUCCINATE LYASE"/>
    <property type="match status" value="1"/>
</dbReference>
<evidence type="ECO:0000313" key="2">
    <source>
        <dbReference type="EMBL" id="SPX55444.1"/>
    </source>
</evidence>
<evidence type="ECO:0000259" key="1">
    <source>
        <dbReference type="SMART" id="SM00998"/>
    </source>
</evidence>